<dbReference type="PATRIC" id="fig|1403949.3.peg.356"/>
<protein>
    <submittedName>
        <fullName evidence="1">Uncharacterized protein</fullName>
    </submittedName>
</protein>
<dbReference type="EMBL" id="AZMJ01000377">
    <property type="protein sequence ID" value="ETI99943.1"/>
    <property type="molecule type" value="Genomic_DNA"/>
</dbReference>
<comment type="caution">
    <text evidence="1">The sequence shown here is derived from an EMBL/GenBank/DDBJ whole genome shotgun (WGS) entry which is preliminary data.</text>
</comment>
<evidence type="ECO:0000313" key="2">
    <source>
        <dbReference type="Proteomes" id="UP000018855"/>
    </source>
</evidence>
<evidence type="ECO:0000313" key="1">
    <source>
        <dbReference type="EMBL" id="ETI99943.1"/>
    </source>
</evidence>
<sequence>SFNLWITKAERTAYGPLNLKPWEFMKLSPMEYYKLVEGYELRMEIEDRRQAYFTCIMTNVHIAGNKRLKVEDIMKQLHPMSLAQRKTEEKLFMEEFRQAGGEI</sequence>
<accession>W1V7G7</accession>
<proteinExistence type="predicted"/>
<feature type="non-terminal residue" evidence="1">
    <location>
        <position position="1"/>
    </location>
</feature>
<dbReference type="Proteomes" id="UP000018855">
    <property type="component" value="Unassembled WGS sequence"/>
</dbReference>
<reference evidence="1 2" key="1">
    <citation type="submission" date="2013-12" db="EMBL/GenBank/DDBJ databases">
        <title>A Varibaculum cambriense genome reconstructed from a premature infant gut community with otherwise low bacterial novelty that shifts toward anaerobic metabolism during the third week of life.</title>
        <authorList>
            <person name="Brown C.T."/>
            <person name="Sharon I."/>
            <person name="Thomas B.C."/>
            <person name="Castelle C.J."/>
            <person name="Morowitz M.J."/>
            <person name="Banfield J.F."/>
        </authorList>
    </citation>
    <scope>NUCLEOTIDE SEQUENCE [LARGE SCALE GENOMIC DNA]</scope>
    <source>
        <strain evidence="2">DORA_11</strain>
    </source>
</reference>
<organism evidence="1 2">
    <name type="scientific">Veillonella dispar DORA_11</name>
    <dbReference type="NCBI Taxonomy" id="1403949"/>
    <lineage>
        <taxon>Bacteria</taxon>
        <taxon>Bacillati</taxon>
        <taxon>Bacillota</taxon>
        <taxon>Negativicutes</taxon>
        <taxon>Veillonellales</taxon>
        <taxon>Veillonellaceae</taxon>
        <taxon>Veillonella</taxon>
    </lineage>
</organism>
<name>W1V7G7_9FIRM</name>
<dbReference type="AlphaFoldDB" id="W1V7G7"/>
<gene>
    <name evidence="1" type="ORF">Q619_VDC00377G0002</name>
</gene>